<feature type="domain" description="HTH asnC-type" evidence="1">
    <location>
        <begin position="1"/>
        <end position="43"/>
    </location>
</feature>
<dbReference type="Gene3D" id="1.10.10.10">
    <property type="entry name" value="Winged helix-like DNA-binding domain superfamily/Winged helix DNA-binding domain"/>
    <property type="match status" value="1"/>
</dbReference>
<protein>
    <recommendedName>
        <fullName evidence="1">HTH asnC-type domain-containing protein</fullName>
    </recommendedName>
</protein>
<dbReference type="SUPFAM" id="SSF46785">
    <property type="entry name" value="Winged helix' DNA-binding domain"/>
    <property type="match status" value="1"/>
</dbReference>
<accession>A0A0F9RMM6</accession>
<proteinExistence type="predicted"/>
<evidence type="ECO:0000313" key="2">
    <source>
        <dbReference type="EMBL" id="KKN56004.1"/>
    </source>
</evidence>
<dbReference type="PROSITE" id="PS50956">
    <property type="entry name" value="HTH_ASNC_2"/>
    <property type="match status" value="1"/>
</dbReference>
<organism evidence="2">
    <name type="scientific">marine sediment metagenome</name>
    <dbReference type="NCBI Taxonomy" id="412755"/>
    <lineage>
        <taxon>unclassified sequences</taxon>
        <taxon>metagenomes</taxon>
        <taxon>ecological metagenomes</taxon>
    </lineage>
</organism>
<name>A0A0F9RMM6_9ZZZZ</name>
<sequence>MDDIDKKIITLIQEDPDMTHSKIAKVIKKSQPTVGIRIKKLRDFRFLKINQELISHFFYALLSTTSFKQYSQLSIHSFSEECILIML</sequence>
<evidence type="ECO:0000259" key="1">
    <source>
        <dbReference type="PROSITE" id="PS50956"/>
    </source>
</evidence>
<dbReference type="Pfam" id="PF13404">
    <property type="entry name" value="HTH_AsnC-type"/>
    <property type="match status" value="1"/>
</dbReference>
<comment type="caution">
    <text evidence="2">The sequence shown here is derived from an EMBL/GenBank/DDBJ whole genome shotgun (WGS) entry which is preliminary data.</text>
</comment>
<dbReference type="InterPro" id="IPR036390">
    <property type="entry name" value="WH_DNA-bd_sf"/>
</dbReference>
<dbReference type="EMBL" id="LAZR01000862">
    <property type="protein sequence ID" value="KKN56004.1"/>
    <property type="molecule type" value="Genomic_DNA"/>
</dbReference>
<dbReference type="AlphaFoldDB" id="A0A0F9RMM6"/>
<dbReference type="InterPro" id="IPR000485">
    <property type="entry name" value="AsnC-type_HTH_dom"/>
</dbReference>
<dbReference type="GO" id="GO:0043565">
    <property type="term" value="F:sequence-specific DNA binding"/>
    <property type="evidence" value="ECO:0007669"/>
    <property type="project" value="InterPro"/>
</dbReference>
<reference evidence="2" key="1">
    <citation type="journal article" date="2015" name="Nature">
        <title>Complex archaea that bridge the gap between prokaryotes and eukaryotes.</title>
        <authorList>
            <person name="Spang A."/>
            <person name="Saw J.H."/>
            <person name="Jorgensen S.L."/>
            <person name="Zaremba-Niedzwiedzka K."/>
            <person name="Martijn J."/>
            <person name="Lind A.E."/>
            <person name="van Eijk R."/>
            <person name="Schleper C."/>
            <person name="Guy L."/>
            <person name="Ettema T.J."/>
        </authorList>
    </citation>
    <scope>NUCLEOTIDE SEQUENCE</scope>
</reference>
<dbReference type="InterPro" id="IPR036388">
    <property type="entry name" value="WH-like_DNA-bd_sf"/>
</dbReference>
<gene>
    <name evidence="2" type="ORF">LCGC14_0576430</name>
</gene>